<dbReference type="Pfam" id="PF04015">
    <property type="entry name" value="DUF362"/>
    <property type="match status" value="1"/>
</dbReference>
<gene>
    <name evidence="2" type="ORF">QPL79_08405</name>
</gene>
<dbReference type="InterPro" id="IPR007160">
    <property type="entry name" value="DUF362"/>
</dbReference>
<sequence>MSVSIVKTFDHRNGVSKALELIENEIVASIGNRKKFLIKPNFVSTRTSLAATPVEAVEATIAFISSRFSPSEILVAESPAIGSFRDGLKNFGYYKLRDLFKNVEFIDLDEYEHQRFVLVDESNREFEVYVSKLLLDKSYVVVSPCRAKTHDTVIVTLSIKNIVMGAIKRGWKHEMHKGYYSINYNIAKLATHLMPDIGIVDGVEAMEGNGPISGTSKKWGVVFASTNPVNLDAVVAYAMGFNPMDIGYLYFLWKWGYGEIDISKIRVVGESIESIKTVFKPHSTYRSQLSWKNTAMKLGQLSP</sequence>
<dbReference type="Proteomes" id="UP001529235">
    <property type="component" value="Unassembled WGS sequence"/>
</dbReference>
<evidence type="ECO:0000259" key="1">
    <source>
        <dbReference type="Pfam" id="PF04015"/>
    </source>
</evidence>
<protein>
    <submittedName>
        <fullName evidence="2">DUF362 domain-containing protein</fullName>
    </submittedName>
</protein>
<keyword evidence="3" id="KW-1185">Reference proteome</keyword>
<evidence type="ECO:0000313" key="2">
    <source>
        <dbReference type="EMBL" id="MDK6029382.1"/>
    </source>
</evidence>
<feature type="domain" description="DUF362" evidence="1">
    <location>
        <begin position="37"/>
        <end position="236"/>
    </location>
</feature>
<proteinExistence type="predicted"/>
<dbReference type="EMBL" id="JASNVW010000007">
    <property type="protein sequence ID" value="MDK6029382.1"/>
    <property type="molecule type" value="Genomic_DNA"/>
</dbReference>
<reference evidence="2 3" key="1">
    <citation type="submission" date="2023-05" db="EMBL/GenBank/DDBJ databases">
        <title>A new hyperthermophilic archaea 'Ignisphaera cupida' sp. nov. and description of the family 'Ignisphaeraceae' fam. nov.</title>
        <authorList>
            <person name="Podosokorskaya O.A."/>
            <person name="Elcheninov A.G."/>
            <person name="Klukina A."/>
            <person name="Merkel A.Y."/>
        </authorList>
    </citation>
    <scope>NUCLEOTIDE SEQUENCE [LARGE SCALE GENOMIC DNA]</scope>
    <source>
        <strain evidence="2 3">4213-co</strain>
    </source>
</reference>
<dbReference type="RefSeq" id="WP_285274367.1">
    <property type="nucleotide sequence ID" value="NZ_JASNVW010000007.1"/>
</dbReference>
<accession>A0ABD4Z8M5</accession>
<dbReference type="AlphaFoldDB" id="A0ABD4Z8M5"/>
<evidence type="ECO:0000313" key="3">
    <source>
        <dbReference type="Proteomes" id="UP001529235"/>
    </source>
</evidence>
<organism evidence="2 3">
    <name type="scientific">Ignisphaera cupida</name>
    <dbReference type="NCBI Taxonomy" id="3050454"/>
    <lineage>
        <taxon>Archaea</taxon>
        <taxon>Thermoproteota</taxon>
        <taxon>Thermoprotei</taxon>
        <taxon>Desulfurococcales</taxon>
        <taxon>Desulfurococcaceae</taxon>
        <taxon>Ignisphaera</taxon>
    </lineage>
</organism>
<comment type="caution">
    <text evidence="2">The sequence shown here is derived from an EMBL/GenBank/DDBJ whole genome shotgun (WGS) entry which is preliminary data.</text>
</comment>
<name>A0ABD4Z8M5_9CREN</name>